<accession>A0A3P3XIW9</accession>
<gene>
    <name evidence="2" type="ORF">SPIROBIBN47_280033</name>
</gene>
<name>A0A3P3XIW9_9SPIR</name>
<evidence type="ECO:0000313" key="2">
    <source>
        <dbReference type="EMBL" id="SLM13157.1"/>
    </source>
</evidence>
<dbReference type="AlphaFoldDB" id="A0A3P3XIW9"/>
<dbReference type="EMBL" id="FWDM01000021">
    <property type="protein sequence ID" value="SLM13157.1"/>
    <property type="molecule type" value="Genomic_DNA"/>
</dbReference>
<reference evidence="2" key="1">
    <citation type="submission" date="2017-02" db="EMBL/GenBank/DDBJ databases">
        <authorList>
            <person name="Regsiter A."/>
            <person name="William W."/>
        </authorList>
    </citation>
    <scope>NUCLEOTIDE SEQUENCE</scope>
    <source>
        <strain evidence="2">Bib</strain>
    </source>
</reference>
<proteinExistence type="predicted"/>
<keyword evidence="1" id="KW-1133">Transmembrane helix</keyword>
<protein>
    <submittedName>
        <fullName evidence="2">Uncharacterized protein</fullName>
    </submittedName>
</protein>
<dbReference type="InterPro" id="IPR046745">
    <property type="entry name" value="DUF6675"/>
</dbReference>
<evidence type="ECO:0000256" key="1">
    <source>
        <dbReference type="SAM" id="Phobius"/>
    </source>
</evidence>
<organism evidence="2">
    <name type="scientific">uncultured spirochete</name>
    <dbReference type="NCBI Taxonomy" id="156406"/>
    <lineage>
        <taxon>Bacteria</taxon>
        <taxon>Pseudomonadati</taxon>
        <taxon>Spirochaetota</taxon>
        <taxon>Spirochaetia</taxon>
        <taxon>Spirochaetales</taxon>
        <taxon>environmental samples</taxon>
    </lineage>
</organism>
<feature type="transmembrane region" description="Helical" evidence="1">
    <location>
        <begin position="40"/>
        <end position="59"/>
    </location>
</feature>
<keyword evidence="1" id="KW-0472">Membrane</keyword>
<sequence length="349" mass="38276">MHCLKRGPKHASKTHKGVLPRTSTPFHMFQKWGQRLKKPVFAHFLTIILIMIPASGLFAQQSASSSATVSISKMTSALPKTFQATLPQGVTFQQGSPILRTAEHIGGKLMLAPSLEGVQTIINHISSATTGTNLIIEALVFLPSPTLGGSYSASSQIDALGLLFNQFRSLQGIQYWSASRKIMRTLYTDAFRVDNPNDKNKIKDPETIAEFRAILPQKTYIYQKDQTFSGIITEVQCAVSQTTFLMTNTNVTPLRLIGIPVLSADGIRTGFLAAPSPEGVFLYFVTSIKSPSIGRDRVFESASNKALALLHWFTEAASARSIIEPVHLPWNIDDLPPEIRLKQAANNSP</sequence>
<keyword evidence="1" id="KW-0812">Transmembrane</keyword>
<dbReference type="Pfam" id="PF20380">
    <property type="entry name" value="DUF6675"/>
    <property type="match status" value="1"/>
</dbReference>